<dbReference type="PANTHER" id="PTHR31157:SF1">
    <property type="entry name" value="SCP DOMAIN-CONTAINING PROTEIN"/>
    <property type="match status" value="1"/>
</dbReference>
<keyword evidence="1" id="KW-0732">Signal</keyword>
<dbReference type="SUPFAM" id="SSF55797">
    <property type="entry name" value="PR-1-like"/>
    <property type="match status" value="1"/>
</dbReference>
<feature type="signal peptide" evidence="1">
    <location>
        <begin position="1"/>
        <end position="24"/>
    </location>
</feature>
<comment type="caution">
    <text evidence="3">The sequence shown here is derived from an EMBL/GenBank/DDBJ whole genome shotgun (WGS) entry which is preliminary data.</text>
</comment>
<feature type="domain" description="SCP" evidence="2">
    <location>
        <begin position="41"/>
        <end position="154"/>
    </location>
</feature>
<dbReference type="Pfam" id="PF00188">
    <property type="entry name" value="CAP"/>
    <property type="match status" value="1"/>
</dbReference>
<evidence type="ECO:0000256" key="1">
    <source>
        <dbReference type="SAM" id="SignalP"/>
    </source>
</evidence>
<protein>
    <recommendedName>
        <fullName evidence="2">SCP domain-containing protein</fullName>
    </recommendedName>
</protein>
<dbReference type="CDD" id="cd05379">
    <property type="entry name" value="CAP_bacterial"/>
    <property type="match status" value="1"/>
</dbReference>
<feature type="chain" id="PRO_5022895703" description="SCP domain-containing protein" evidence="1">
    <location>
        <begin position="25"/>
        <end position="156"/>
    </location>
</feature>
<accession>A0A5D6W9T5</accession>
<dbReference type="AlphaFoldDB" id="A0A5D6W9T5"/>
<dbReference type="Proteomes" id="UP000323646">
    <property type="component" value="Unassembled WGS sequence"/>
</dbReference>
<keyword evidence="4" id="KW-1185">Reference proteome</keyword>
<dbReference type="Gene3D" id="3.40.33.10">
    <property type="entry name" value="CAP"/>
    <property type="match status" value="1"/>
</dbReference>
<sequence length="156" mass="17787">MNRLMRILFLAGLLLVLPVGCLQAAGYEEESQQEDFAYQVLSLVNREREKEGLDPVMLAPDLMEAAAVRAEELTERFSHTRPNGKSCFSVIARKKRTVGENIAAGQPTPEDVMDCWLNSPGHRANILNPDFRELGVGYLYREGEEYRHYWVQLFRG</sequence>
<dbReference type="InterPro" id="IPR014044">
    <property type="entry name" value="CAP_dom"/>
</dbReference>
<evidence type="ECO:0000313" key="3">
    <source>
        <dbReference type="EMBL" id="TYZ24666.1"/>
    </source>
</evidence>
<dbReference type="EMBL" id="VTOY01000001">
    <property type="protein sequence ID" value="TYZ24666.1"/>
    <property type="molecule type" value="Genomic_DNA"/>
</dbReference>
<gene>
    <name evidence="3" type="ORF">FZ040_01060</name>
</gene>
<dbReference type="RefSeq" id="WP_149170297.1">
    <property type="nucleotide sequence ID" value="NZ_VTOY01000001.1"/>
</dbReference>
<proteinExistence type="predicted"/>
<name>A0A5D6W9T5_9FIRM</name>
<evidence type="ECO:0000259" key="2">
    <source>
        <dbReference type="Pfam" id="PF00188"/>
    </source>
</evidence>
<organism evidence="3 4">
    <name type="scientific">Selenomonas ruminis</name>
    <dbReference type="NCBI Taxonomy" id="2593411"/>
    <lineage>
        <taxon>Bacteria</taxon>
        <taxon>Bacillati</taxon>
        <taxon>Bacillota</taxon>
        <taxon>Negativicutes</taxon>
        <taxon>Selenomonadales</taxon>
        <taxon>Selenomonadaceae</taxon>
        <taxon>Selenomonas</taxon>
    </lineage>
</organism>
<reference evidence="3 4" key="1">
    <citation type="submission" date="2019-08" db="EMBL/GenBank/DDBJ databases">
        <title>Selenomonas sp. mPRGC5 and Selenomonas sp. mPRGC8 isolated from ruminal fluid of dairy goat (Capra hircus).</title>
        <authorList>
            <person name="Poothong S."/>
            <person name="Nuengjamnong C."/>
            <person name="Tanasupawat S."/>
        </authorList>
    </citation>
    <scope>NUCLEOTIDE SEQUENCE [LARGE SCALE GENOMIC DNA]</scope>
    <source>
        <strain evidence="4">mPRGC5</strain>
    </source>
</reference>
<dbReference type="PANTHER" id="PTHR31157">
    <property type="entry name" value="SCP DOMAIN-CONTAINING PROTEIN"/>
    <property type="match status" value="1"/>
</dbReference>
<dbReference type="InterPro" id="IPR035940">
    <property type="entry name" value="CAP_sf"/>
</dbReference>
<dbReference type="OrthoDB" id="9783944at2"/>
<evidence type="ECO:0000313" key="4">
    <source>
        <dbReference type="Proteomes" id="UP000323646"/>
    </source>
</evidence>